<evidence type="ECO:0000256" key="7">
    <source>
        <dbReference type="ARBA" id="ARBA00022833"/>
    </source>
</evidence>
<dbReference type="UniPathway" id="UPA00391"/>
<organism evidence="11 12">
    <name type="scientific">Marichromatium gracile</name>
    <name type="common">Chromatium gracile</name>
    <dbReference type="NCBI Taxonomy" id="1048"/>
    <lineage>
        <taxon>Bacteria</taxon>
        <taxon>Pseudomonadati</taxon>
        <taxon>Pseudomonadota</taxon>
        <taxon>Gammaproteobacteria</taxon>
        <taxon>Chromatiales</taxon>
        <taxon>Chromatiaceae</taxon>
        <taxon>Marichromatium</taxon>
    </lineage>
</organism>
<dbReference type="Pfam" id="PF01242">
    <property type="entry name" value="PTPS"/>
    <property type="match status" value="3"/>
</dbReference>
<evidence type="ECO:0000256" key="9">
    <source>
        <dbReference type="ARBA" id="ARBA00031449"/>
    </source>
</evidence>
<comment type="caution">
    <text evidence="11">The sequence shown here is derived from an EMBL/GenBank/DDBJ whole genome shotgun (WGS) entry which is preliminary data.</text>
</comment>
<name>A0A4R4AGT6_MARGR</name>
<keyword evidence="8" id="KW-0456">Lyase</keyword>
<evidence type="ECO:0000256" key="1">
    <source>
        <dbReference type="ARBA" id="ARBA00001947"/>
    </source>
</evidence>
<evidence type="ECO:0000256" key="5">
    <source>
        <dbReference type="ARBA" id="ARBA00018141"/>
    </source>
</evidence>
<comment type="similarity">
    <text evidence="3">Belongs to the PTPS family. QueD subfamily.</text>
</comment>
<evidence type="ECO:0000256" key="4">
    <source>
        <dbReference type="ARBA" id="ARBA00012982"/>
    </source>
</evidence>
<evidence type="ECO:0000256" key="3">
    <source>
        <dbReference type="ARBA" id="ARBA00008900"/>
    </source>
</evidence>
<dbReference type="InterPro" id="IPR007115">
    <property type="entry name" value="6-PTP_synth/QueD"/>
</dbReference>
<dbReference type="RefSeq" id="WP_123140876.1">
    <property type="nucleotide sequence ID" value="NZ_NRRH01000003.1"/>
</dbReference>
<dbReference type="PANTHER" id="PTHR12589:SF7">
    <property type="entry name" value="6-PYRUVOYL TETRAHYDROBIOPTERIN SYNTHASE"/>
    <property type="match status" value="1"/>
</dbReference>
<keyword evidence="7" id="KW-0862">Zinc</keyword>
<dbReference type="GO" id="GO:0046872">
    <property type="term" value="F:metal ion binding"/>
    <property type="evidence" value="ECO:0007669"/>
    <property type="project" value="UniProtKB-KW"/>
</dbReference>
<evidence type="ECO:0000313" key="11">
    <source>
        <dbReference type="EMBL" id="TCW38477.1"/>
    </source>
</evidence>
<gene>
    <name evidence="11" type="ORF">EDC29_102372</name>
</gene>
<sequence>MTERLLHVAAAPFEAARHVSVLPAEHRCRALHGHSFLARVRTELAPGWAPFAGAETDALRERLAEAVAPLDYADLNTRLRVPTDENLARWVRDHLALDGVESVGIHSTRDQGVDLDADGHCHLWRRFRFESAHQLPNVPEGHQCGRMHGHGFEVILHADQTLAEDQDMGVDYDCIDALWAPLGATLDHACLNDIPGLENPTSEMLAAWIWARLKPEFAPLSWVSVYETATAGCQFDGSSYRIWKEQRFESALSLSAAPEGDARRRLHGHSYLLRLHLCAPLDRVMGWTVDYGDVKRLFKPVYARLDHHRLDTLPGIDQAAPGALARWIRAEVGDALPALDRIDLHQTPGCGAVLSWGPQGPALPV</sequence>
<protein>
    <recommendedName>
        <fullName evidence="5">6-carboxy-5,6,7,8-tetrahydropterin synthase</fullName>
        <ecNumber evidence="4">4.1.2.50</ecNumber>
    </recommendedName>
    <alternativeName>
        <fullName evidence="9">Queuosine biosynthesis protein QueD</fullName>
    </alternativeName>
</protein>
<comment type="cofactor">
    <cofactor evidence="1">
        <name>Zn(2+)</name>
        <dbReference type="ChEBI" id="CHEBI:29105"/>
    </cofactor>
</comment>
<evidence type="ECO:0000313" key="12">
    <source>
        <dbReference type="Proteomes" id="UP000295247"/>
    </source>
</evidence>
<proteinExistence type="inferred from homology"/>
<keyword evidence="6" id="KW-0479">Metal-binding</keyword>
<evidence type="ECO:0000256" key="6">
    <source>
        <dbReference type="ARBA" id="ARBA00022723"/>
    </source>
</evidence>
<comment type="catalytic activity">
    <reaction evidence="10">
        <text>7,8-dihydroneopterin 3'-triphosphate + H2O = 6-carboxy-5,6,7,8-tetrahydropterin + triphosphate + acetaldehyde + 2 H(+)</text>
        <dbReference type="Rhea" id="RHEA:27966"/>
        <dbReference type="ChEBI" id="CHEBI:15343"/>
        <dbReference type="ChEBI" id="CHEBI:15377"/>
        <dbReference type="ChEBI" id="CHEBI:15378"/>
        <dbReference type="ChEBI" id="CHEBI:18036"/>
        <dbReference type="ChEBI" id="CHEBI:58462"/>
        <dbReference type="ChEBI" id="CHEBI:61032"/>
        <dbReference type="EC" id="4.1.2.50"/>
    </reaction>
</comment>
<dbReference type="SUPFAM" id="SSF55620">
    <property type="entry name" value="Tetrahydrobiopterin biosynthesis enzymes-like"/>
    <property type="match status" value="3"/>
</dbReference>
<dbReference type="AlphaFoldDB" id="A0A4R4AGT6"/>
<dbReference type="PANTHER" id="PTHR12589">
    <property type="entry name" value="PYRUVOYL TETRAHYDROBIOPTERIN SYNTHASE"/>
    <property type="match status" value="1"/>
</dbReference>
<dbReference type="EMBL" id="SMDC01000002">
    <property type="protein sequence ID" value="TCW38477.1"/>
    <property type="molecule type" value="Genomic_DNA"/>
</dbReference>
<evidence type="ECO:0000256" key="8">
    <source>
        <dbReference type="ARBA" id="ARBA00023239"/>
    </source>
</evidence>
<comment type="pathway">
    <text evidence="2">Purine metabolism; 7-cyano-7-deazaguanine biosynthesis.</text>
</comment>
<dbReference type="Gene3D" id="3.30.479.10">
    <property type="entry name" value="6-pyruvoyl tetrahydropterin synthase/QueD"/>
    <property type="match status" value="3"/>
</dbReference>
<dbReference type="Proteomes" id="UP000295247">
    <property type="component" value="Unassembled WGS sequence"/>
</dbReference>
<reference evidence="11 12" key="1">
    <citation type="submission" date="2019-03" db="EMBL/GenBank/DDBJ databases">
        <title>Genomic Encyclopedia of Type Strains, Phase IV (KMG-IV): sequencing the most valuable type-strain genomes for metagenomic binning, comparative biology and taxonomic classification.</title>
        <authorList>
            <person name="Goeker M."/>
        </authorList>
    </citation>
    <scope>NUCLEOTIDE SEQUENCE [LARGE SCALE GENOMIC DNA]</scope>
    <source>
        <strain evidence="11 12">DSM 203</strain>
    </source>
</reference>
<evidence type="ECO:0000256" key="10">
    <source>
        <dbReference type="ARBA" id="ARBA00048807"/>
    </source>
</evidence>
<evidence type="ECO:0000256" key="2">
    <source>
        <dbReference type="ARBA" id="ARBA00005061"/>
    </source>
</evidence>
<dbReference type="GO" id="GO:0070497">
    <property type="term" value="F:6-carboxytetrahydropterin synthase activity"/>
    <property type="evidence" value="ECO:0007669"/>
    <property type="project" value="UniProtKB-EC"/>
</dbReference>
<accession>A0A4R4AGT6</accession>
<dbReference type="EC" id="4.1.2.50" evidence="4"/>
<dbReference type="InterPro" id="IPR038418">
    <property type="entry name" value="6-PTP_synth/QueD_sf"/>
</dbReference>